<dbReference type="GO" id="GO:0016020">
    <property type="term" value="C:membrane"/>
    <property type="evidence" value="ECO:0007669"/>
    <property type="project" value="InterPro"/>
</dbReference>
<reference evidence="5 6" key="1">
    <citation type="submission" date="2019-02" db="EMBL/GenBank/DDBJ databases">
        <title>Aquabacterium sp. strain KMB7.</title>
        <authorList>
            <person name="Chen W.-M."/>
        </authorList>
    </citation>
    <scope>NUCLEOTIDE SEQUENCE [LARGE SCALE GENOMIC DNA]</scope>
    <source>
        <strain evidence="5 6">KMB7</strain>
    </source>
</reference>
<keyword evidence="5" id="KW-0449">Lipoprotein</keyword>
<evidence type="ECO:0000313" key="5">
    <source>
        <dbReference type="EMBL" id="TBO30131.1"/>
    </source>
</evidence>
<dbReference type="PANTHER" id="PTHR30035">
    <property type="entry name" value="LIPOPROTEIN VACJ-RELATED"/>
    <property type="match status" value="1"/>
</dbReference>
<dbReference type="GO" id="GO:0120010">
    <property type="term" value="P:intermembrane phospholipid transfer"/>
    <property type="evidence" value="ECO:0007669"/>
    <property type="project" value="TreeGrafter"/>
</dbReference>
<dbReference type="OrthoDB" id="9785326at2"/>
<evidence type="ECO:0000256" key="4">
    <source>
        <dbReference type="SAM" id="SignalP"/>
    </source>
</evidence>
<name>A0A4Q9H421_9BURK</name>
<accession>A0A4Q9H421</accession>
<dbReference type="PANTHER" id="PTHR30035:SF3">
    <property type="entry name" value="INTERMEMBRANE PHOSPHOLIPID TRANSPORT SYSTEM LIPOPROTEIN MLAA"/>
    <property type="match status" value="1"/>
</dbReference>
<proteinExistence type="inferred from homology"/>
<keyword evidence="6" id="KW-1185">Reference proteome</keyword>
<evidence type="ECO:0000256" key="3">
    <source>
        <dbReference type="SAM" id="MobiDB-lite"/>
    </source>
</evidence>
<evidence type="ECO:0000256" key="2">
    <source>
        <dbReference type="ARBA" id="ARBA00022729"/>
    </source>
</evidence>
<feature type="compositionally biased region" description="Basic and acidic residues" evidence="3">
    <location>
        <begin position="301"/>
        <end position="310"/>
    </location>
</feature>
<dbReference type="PRINTS" id="PR01805">
    <property type="entry name" value="VACJLIPOPROT"/>
</dbReference>
<dbReference type="RefSeq" id="WP_130968124.1">
    <property type="nucleotide sequence ID" value="NZ_SIXI01000004.1"/>
</dbReference>
<feature type="chain" id="PRO_5020260037" evidence="4">
    <location>
        <begin position="27"/>
        <end position="310"/>
    </location>
</feature>
<evidence type="ECO:0000313" key="6">
    <source>
        <dbReference type="Proteomes" id="UP000292120"/>
    </source>
</evidence>
<feature type="region of interest" description="Disordered" evidence="3">
    <location>
        <begin position="288"/>
        <end position="310"/>
    </location>
</feature>
<dbReference type="Pfam" id="PF04333">
    <property type="entry name" value="MlaA"/>
    <property type="match status" value="1"/>
</dbReference>
<gene>
    <name evidence="5" type="ORF">EYS42_10525</name>
</gene>
<evidence type="ECO:0000256" key="1">
    <source>
        <dbReference type="ARBA" id="ARBA00010634"/>
    </source>
</evidence>
<protein>
    <submittedName>
        <fullName evidence="5">VacJ family lipoprotein</fullName>
    </submittedName>
</protein>
<dbReference type="InterPro" id="IPR007428">
    <property type="entry name" value="MlaA"/>
</dbReference>
<dbReference type="EMBL" id="SIXI01000004">
    <property type="protein sequence ID" value="TBO30131.1"/>
    <property type="molecule type" value="Genomic_DNA"/>
</dbReference>
<sequence length="310" mass="33325">MSVAPSVRSVRTAAALGTLALLTACATPQNRDPMEAFNRKVFGFNEAVDTAVVAPVARGYVAVTPQPVQTGVTNFLNNLKDVWATVNLFLQGRVGEGAQNILRVAINSTLGVAGLVDVATELQLDRKDEDFGQTLGTWGVPSGAYVVLPFLGPSTVRDTAALPLDLYAGPTQAFSEVRDINVVRGLNIIDVRARLLGASDLLGDVALDKYTFIRDAFLQRRRSQVYNGDVPEEAYDDEPQAWWQPTLPAEGVSWSLPTGSTLNTARPTLGWLPTHQTASLVAVPVNEQAPQMSGPTPEEMAGLRESLDVR</sequence>
<comment type="caution">
    <text evidence="5">The sequence shown here is derived from an EMBL/GenBank/DDBJ whole genome shotgun (WGS) entry which is preliminary data.</text>
</comment>
<comment type="similarity">
    <text evidence="1">Belongs to the MlaA family.</text>
</comment>
<dbReference type="AlphaFoldDB" id="A0A4Q9H421"/>
<feature type="signal peptide" evidence="4">
    <location>
        <begin position="1"/>
        <end position="26"/>
    </location>
</feature>
<keyword evidence="2 4" id="KW-0732">Signal</keyword>
<dbReference type="Proteomes" id="UP000292120">
    <property type="component" value="Unassembled WGS sequence"/>
</dbReference>
<organism evidence="5 6">
    <name type="scientific">Aquabacterium lacunae</name>
    <dbReference type="NCBI Taxonomy" id="2528630"/>
    <lineage>
        <taxon>Bacteria</taxon>
        <taxon>Pseudomonadati</taxon>
        <taxon>Pseudomonadota</taxon>
        <taxon>Betaproteobacteria</taxon>
        <taxon>Burkholderiales</taxon>
        <taxon>Aquabacterium</taxon>
    </lineage>
</organism>